<evidence type="ECO:0000256" key="1">
    <source>
        <dbReference type="SAM" id="MobiDB-lite"/>
    </source>
</evidence>
<proteinExistence type="predicted"/>
<dbReference type="EMBL" id="JAPDFW010000022">
    <property type="protein sequence ID" value="KAJ5079696.1"/>
    <property type="molecule type" value="Genomic_DNA"/>
</dbReference>
<reference evidence="2" key="1">
    <citation type="submission" date="2022-10" db="EMBL/GenBank/DDBJ databases">
        <title>Novel sulphate-reducing endosymbionts in the free-living metamonad Anaeramoeba.</title>
        <authorList>
            <person name="Jerlstrom-Hultqvist J."/>
            <person name="Cepicka I."/>
            <person name="Gallot-Lavallee L."/>
            <person name="Salas-Leiva D."/>
            <person name="Curtis B.A."/>
            <person name="Zahonova K."/>
            <person name="Pipaliya S."/>
            <person name="Dacks J."/>
            <person name="Roger A.J."/>
        </authorList>
    </citation>
    <scope>NUCLEOTIDE SEQUENCE</scope>
    <source>
        <strain evidence="2">BMAN</strain>
    </source>
</reference>
<feature type="region of interest" description="Disordered" evidence="1">
    <location>
        <begin position="77"/>
        <end position="101"/>
    </location>
</feature>
<dbReference type="Proteomes" id="UP001149090">
    <property type="component" value="Unassembled WGS sequence"/>
</dbReference>
<keyword evidence="3" id="KW-1185">Reference proteome</keyword>
<organism evidence="2 3">
    <name type="scientific">Anaeramoeba ignava</name>
    <name type="common">Anaerobic marine amoeba</name>
    <dbReference type="NCBI Taxonomy" id="1746090"/>
    <lineage>
        <taxon>Eukaryota</taxon>
        <taxon>Metamonada</taxon>
        <taxon>Anaeramoebidae</taxon>
        <taxon>Anaeramoeba</taxon>
    </lineage>
</organism>
<sequence>MNAKKRLFHSFFSLFDKDSISKQDFDKLKQFEIFLPKSFLVDIQNKVIQDNQKENQQMKIEIEEKWKINGRKKLKMEQKRKVEDKNKEIEEMRNGRKRLRK</sequence>
<accession>A0A9Q0LW16</accession>
<protein>
    <submittedName>
        <fullName evidence="2">Uncharacterized protein</fullName>
    </submittedName>
</protein>
<feature type="compositionally biased region" description="Basic and acidic residues" evidence="1">
    <location>
        <begin position="77"/>
        <end position="94"/>
    </location>
</feature>
<evidence type="ECO:0000313" key="3">
    <source>
        <dbReference type="Proteomes" id="UP001149090"/>
    </source>
</evidence>
<dbReference type="AlphaFoldDB" id="A0A9Q0LW16"/>
<gene>
    <name evidence="2" type="ORF">M0811_04006</name>
</gene>
<comment type="caution">
    <text evidence="2">The sequence shown here is derived from an EMBL/GenBank/DDBJ whole genome shotgun (WGS) entry which is preliminary data.</text>
</comment>
<evidence type="ECO:0000313" key="2">
    <source>
        <dbReference type="EMBL" id="KAJ5079696.1"/>
    </source>
</evidence>
<name>A0A9Q0LW16_ANAIG</name>